<protein>
    <submittedName>
        <fullName evidence="1">TIGR02221 family CRISPR-associated protein</fullName>
    </submittedName>
</protein>
<accession>A0A6A7RQ77</accession>
<proteinExistence type="predicted"/>
<dbReference type="NCBIfam" id="TIGR02549">
    <property type="entry name" value="CRISPR_DxTHG"/>
    <property type="match status" value="1"/>
</dbReference>
<evidence type="ECO:0000313" key="2">
    <source>
        <dbReference type="Proteomes" id="UP000342300"/>
    </source>
</evidence>
<dbReference type="EMBL" id="PDHS01000008">
    <property type="protein sequence ID" value="MQM29082.1"/>
    <property type="molecule type" value="Genomic_DNA"/>
</dbReference>
<dbReference type="InterPro" id="IPR011742">
    <property type="entry name" value="CRISPR-assoc_prot_TM1812"/>
</dbReference>
<dbReference type="NCBIfam" id="TIGR02221">
    <property type="entry name" value="cas_TM1812"/>
    <property type="match status" value="1"/>
</dbReference>
<dbReference type="AlphaFoldDB" id="A0A6A7RQ77"/>
<evidence type="ECO:0000313" key="1">
    <source>
        <dbReference type="EMBL" id="MQM29082.1"/>
    </source>
</evidence>
<gene>
    <name evidence="1" type="ORF">CRU78_00420</name>
</gene>
<dbReference type="InterPro" id="IPR013383">
    <property type="entry name" value="CRISPR-assoc_prot_DxTHG_CS"/>
</dbReference>
<dbReference type="Proteomes" id="UP000342300">
    <property type="component" value="Unassembled WGS sequence"/>
</dbReference>
<reference evidence="1 2" key="1">
    <citation type="submission" date="2017-09" db="EMBL/GenBank/DDBJ databases">
        <title>Metagenomic Analysis Reveals Denitrifying Candidatus Accumulibacter and Flanking Population as a Source of N2O.</title>
        <authorList>
            <person name="Gao H."/>
            <person name="Mao Y."/>
            <person name="Zhao X."/>
            <person name="Liu W.-T."/>
            <person name="Zhang T."/>
            <person name="Wells G."/>
        </authorList>
    </citation>
    <scope>NUCLEOTIDE SEQUENCE [LARGE SCALE GENOMIC DNA]</scope>
    <source>
        <strain evidence="1">CANDO_2_IC</strain>
    </source>
</reference>
<name>A0A6A7RQ77_9PROT</name>
<sequence length="389" mass="43592">MSTLISFLGKGQADPQTGYRTANYRFDDGFSRRVPFFGLALAEYLKPDRLVLVGTASSMWDVFFHREGADDEAVLQLMAAVETGEVDQDMLELPRRQLSERLGVAVDCLLIPYARDAAEQAGILRLLAAVVPPAEELYIDVTHGFRHLPMLALVAARYLARVVGVKVQELYYGAFEMTTPEGETPVLRLGGLLAMLDWVDALASYDKDGDYGAFSPLLAADGMEKGRADLLARAAYFERTNNPVKAREKLNSVFPSVEAHRGPLGELFGETLAKRISWFRAPMRNDWELTLADAYRERGDYLRAATFMYEAFVTGACNVRRVNPNEFRERDEARSSAREAQPAFRELENLRNAMAHGVRPRAAREARTLDDESALRATLKSLRKDLFQP</sequence>
<comment type="caution">
    <text evidence="1">The sequence shown here is derived from an EMBL/GenBank/DDBJ whole genome shotgun (WGS) entry which is preliminary data.</text>
</comment>
<organism evidence="1 2">
    <name type="scientific">Candidatus Accumulibacter phosphatis</name>
    <dbReference type="NCBI Taxonomy" id="327160"/>
    <lineage>
        <taxon>Bacteria</taxon>
        <taxon>Pseudomonadati</taxon>
        <taxon>Pseudomonadota</taxon>
        <taxon>Betaproteobacteria</taxon>
        <taxon>Candidatus Accumulibacter</taxon>
    </lineage>
</organism>
<dbReference type="SUPFAM" id="SSF160980">
    <property type="entry name" value="SSO1389-like"/>
    <property type="match status" value="1"/>
</dbReference>